<protein>
    <submittedName>
        <fullName evidence="7">All-trans-zeta-carotene desaturase</fullName>
        <ecNumber evidence="7">1.3.99.26</ecNumber>
    </submittedName>
</protein>
<dbReference type="NCBIfam" id="TIGR02734">
    <property type="entry name" value="crtI_fam"/>
    <property type="match status" value="1"/>
</dbReference>
<evidence type="ECO:0000256" key="1">
    <source>
        <dbReference type="ARBA" id="ARBA00004829"/>
    </source>
</evidence>
<dbReference type="SUPFAM" id="SSF51905">
    <property type="entry name" value="FAD/NAD(P)-binding domain"/>
    <property type="match status" value="1"/>
</dbReference>
<evidence type="ECO:0000256" key="5">
    <source>
        <dbReference type="RuleBase" id="RU362075"/>
    </source>
</evidence>
<evidence type="ECO:0000259" key="6">
    <source>
        <dbReference type="Pfam" id="PF01593"/>
    </source>
</evidence>
<dbReference type="PANTHER" id="PTHR43734:SF1">
    <property type="entry name" value="PHYTOENE DESATURASE"/>
    <property type="match status" value="1"/>
</dbReference>
<dbReference type="GO" id="GO:0016627">
    <property type="term" value="F:oxidoreductase activity, acting on the CH-CH group of donors"/>
    <property type="evidence" value="ECO:0007669"/>
    <property type="project" value="UniProtKB-ARBA"/>
</dbReference>
<dbReference type="InterPro" id="IPR002937">
    <property type="entry name" value="Amino_oxidase"/>
</dbReference>
<comment type="similarity">
    <text evidence="2 5">Belongs to the carotenoid/retinoid oxidoreductase family.</text>
</comment>
<evidence type="ECO:0000256" key="2">
    <source>
        <dbReference type="ARBA" id="ARBA00006046"/>
    </source>
</evidence>
<comment type="pathway">
    <text evidence="1 5">Carotenoid biosynthesis.</text>
</comment>
<dbReference type="InterPro" id="IPR008150">
    <property type="entry name" value="Phytoene_DH_bac_CS"/>
</dbReference>
<evidence type="ECO:0000313" key="8">
    <source>
        <dbReference type="Proteomes" id="UP000193870"/>
    </source>
</evidence>
<evidence type="ECO:0000256" key="3">
    <source>
        <dbReference type="ARBA" id="ARBA00022746"/>
    </source>
</evidence>
<dbReference type="PANTHER" id="PTHR43734">
    <property type="entry name" value="PHYTOENE DESATURASE"/>
    <property type="match status" value="1"/>
</dbReference>
<reference evidence="7 8" key="1">
    <citation type="submission" date="2017-03" db="EMBL/GenBank/DDBJ databases">
        <authorList>
            <person name="Afonso C.L."/>
            <person name="Miller P.J."/>
            <person name="Scott M.A."/>
            <person name="Spackman E."/>
            <person name="Goraichik I."/>
            <person name="Dimitrov K.M."/>
            <person name="Suarez D.L."/>
            <person name="Swayne D.E."/>
        </authorList>
    </citation>
    <scope>NUCLEOTIDE SEQUENCE [LARGE SCALE GENOMIC DNA]</scope>
    <source>
        <strain evidence="7 8">CECT 7066</strain>
    </source>
</reference>
<feature type="domain" description="Amine oxidase" evidence="6">
    <location>
        <begin position="57"/>
        <end position="528"/>
    </location>
</feature>
<dbReference type="PRINTS" id="PR00419">
    <property type="entry name" value="ADXRDTASE"/>
</dbReference>
<dbReference type="AlphaFoldDB" id="A0A1Y5SBN6"/>
<dbReference type="InterPro" id="IPR014105">
    <property type="entry name" value="Carotenoid/retinoid_OxRdtase"/>
</dbReference>
<organism evidence="7 8">
    <name type="scientific">Palleronia marisminoris</name>
    <dbReference type="NCBI Taxonomy" id="315423"/>
    <lineage>
        <taxon>Bacteria</taxon>
        <taxon>Pseudomonadati</taxon>
        <taxon>Pseudomonadota</taxon>
        <taxon>Alphaproteobacteria</taxon>
        <taxon>Rhodobacterales</taxon>
        <taxon>Roseobacteraceae</taxon>
        <taxon>Palleronia</taxon>
    </lineage>
</organism>
<evidence type="ECO:0000313" key="7">
    <source>
        <dbReference type="EMBL" id="SLN33979.1"/>
    </source>
</evidence>
<keyword evidence="8" id="KW-1185">Reference proteome</keyword>
<dbReference type="InterPro" id="IPR036188">
    <property type="entry name" value="FAD/NAD-bd_sf"/>
</dbReference>
<sequence length="551" mass="60582">MRLAGTSYDISCPRLKRLQMVGIQRPMANDNTAIDLAEGIRAGVAGRRVLVIGAGPGGLASAMLLRAAGAEVTLLEKEDQPGGRTGAIQRDGYTFDIGPTFFLYPEILAEIFSACGRDLREEVDLIRLDPMYRLQFDDGRAIDATHDLEELTRQVAAIDERDAAQVGPYLEANRAKFDSFRTILQRPFLGPRDLMRGDMTRALPNFRPWSTVDGELRRWFKNPDVRVAFSFQSKYLGMSPFKCPSLFTIIAHVEYGFGVFHPRGGCNAITAAMARIAREMGVDLRLSEPVRQLTLKGRRATGAVTDKGSYEADAVVMNADFATAMTKLVPDAARRRWTDRKIASKTFSCSTFMLYLGLEGQLPLSHHTVAFSGDYERNVAEIDAGQAPRDPTIYVQNASVTDPTLAPEGHSTLYVLAPVGNLTGGVDWATLAPSYREKILDRLSKLAGRDIRPMIRSELMYTPADWQSQMAVYEGATFNLAHNLGQMLHLRPRNRFEDIDGVYLTGGGTHPGSGLPTIFESARIASRLCATDLDLPGASDLTTALPKEATI</sequence>
<keyword evidence="3 5" id="KW-0125">Carotenoid biosynthesis</keyword>
<name>A0A1Y5SBN6_9RHOB</name>
<accession>A0A1Y5SBN6</accession>
<gene>
    <name evidence="7" type="primary">carC</name>
    <name evidence="7" type="ORF">PAM7066_01406</name>
</gene>
<dbReference type="EC" id="1.3.99.26" evidence="7"/>
<dbReference type="GO" id="GO:0016117">
    <property type="term" value="P:carotenoid biosynthetic process"/>
    <property type="evidence" value="ECO:0007669"/>
    <property type="project" value="UniProtKB-KW"/>
</dbReference>
<dbReference type="STRING" id="315423.SAMN04488020_103126"/>
<dbReference type="Gene3D" id="3.50.50.60">
    <property type="entry name" value="FAD/NAD(P)-binding domain"/>
    <property type="match status" value="2"/>
</dbReference>
<dbReference type="Pfam" id="PF01593">
    <property type="entry name" value="Amino_oxidase"/>
    <property type="match status" value="1"/>
</dbReference>
<evidence type="ECO:0000256" key="4">
    <source>
        <dbReference type="ARBA" id="ARBA00023002"/>
    </source>
</evidence>
<keyword evidence="4 5" id="KW-0560">Oxidoreductase</keyword>
<dbReference type="Proteomes" id="UP000193870">
    <property type="component" value="Unassembled WGS sequence"/>
</dbReference>
<dbReference type="EMBL" id="FWFV01000003">
    <property type="protein sequence ID" value="SLN33979.1"/>
    <property type="molecule type" value="Genomic_DNA"/>
</dbReference>
<proteinExistence type="inferred from homology"/>
<dbReference type="PROSITE" id="PS00982">
    <property type="entry name" value="PHYTOENE_DH"/>
    <property type="match status" value="1"/>
</dbReference>